<evidence type="ECO:0000313" key="2">
    <source>
        <dbReference type="EMBL" id="KFO30523.1"/>
    </source>
</evidence>
<feature type="compositionally biased region" description="Polar residues" evidence="1">
    <location>
        <begin position="26"/>
        <end position="40"/>
    </location>
</feature>
<keyword evidence="3" id="KW-1185">Reference proteome</keyword>
<dbReference type="EMBL" id="KN122402">
    <property type="protein sequence ID" value="KFO30523.1"/>
    <property type="molecule type" value="Genomic_DNA"/>
</dbReference>
<feature type="region of interest" description="Disordered" evidence="1">
    <location>
        <begin position="1"/>
        <end position="91"/>
    </location>
</feature>
<feature type="compositionally biased region" description="Basic and acidic residues" evidence="1">
    <location>
        <begin position="47"/>
        <end position="68"/>
    </location>
</feature>
<sequence length="289" mass="31876">MSSASETKVQDSVTGSGHKGGEAGIQTMSSASWLQGTRTSPEPGEGGTRDDQKRAFESKTRRHSESKQDWAAVKRPQVPGRHADPDGQLPSLATKEMDYHHSRFTVEWIVLRNEGMLCFRCSGAEPCSGFGTGKAVCGNPISTPASDKEAQGAGKPSQFQEGLDLEEGDISWDWRRIDLGQSHSQLLSTSATIQDLVRLHQGQQSWPSAALPGVKTRRAQIVQREHFSPKQRLPCLELRTQAGCGVITSWPWYTQHICREAHSWKETLLLILKALSSFGQTEEAQQKIL</sequence>
<evidence type="ECO:0000256" key="1">
    <source>
        <dbReference type="SAM" id="MobiDB-lite"/>
    </source>
</evidence>
<proteinExistence type="predicted"/>
<dbReference type="Proteomes" id="UP000028990">
    <property type="component" value="Unassembled WGS sequence"/>
</dbReference>
<accession>A0A091DJ32</accession>
<protein>
    <submittedName>
        <fullName evidence="2">Uncharacterized protein</fullName>
    </submittedName>
</protein>
<dbReference type="AlphaFoldDB" id="A0A091DJ32"/>
<evidence type="ECO:0000313" key="3">
    <source>
        <dbReference type="Proteomes" id="UP000028990"/>
    </source>
</evidence>
<name>A0A091DJ32_FUKDA</name>
<organism evidence="2 3">
    <name type="scientific">Fukomys damarensis</name>
    <name type="common">Damaraland mole rat</name>
    <name type="synonym">Cryptomys damarensis</name>
    <dbReference type="NCBI Taxonomy" id="885580"/>
    <lineage>
        <taxon>Eukaryota</taxon>
        <taxon>Metazoa</taxon>
        <taxon>Chordata</taxon>
        <taxon>Craniata</taxon>
        <taxon>Vertebrata</taxon>
        <taxon>Euteleostomi</taxon>
        <taxon>Mammalia</taxon>
        <taxon>Eutheria</taxon>
        <taxon>Euarchontoglires</taxon>
        <taxon>Glires</taxon>
        <taxon>Rodentia</taxon>
        <taxon>Hystricomorpha</taxon>
        <taxon>Bathyergidae</taxon>
        <taxon>Fukomys</taxon>
    </lineage>
</organism>
<reference evidence="2 3" key="1">
    <citation type="submission" date="2013-11" db="EMBL/GenBank/DDBJ databases">
        <title>The Damaraland mole rat (Fukomys damarensis) genome and evolution of African mole rats.</title>
        <authorList>
            <person name="Gladyshev V.N."/>
            <person name="Fang X."/>
        </authorList>
    </citation>
    <scope>NUCLEOTIDE SEQUENCE [LARGE SCALE GENOMIC DNA]</scope>
    <source>
        <tissue evidence="2">Liver</tissue>
    </source>
</reference>
<gene>
    <name evidence="2" type="ORF">H920_08043</name>
</gene>
<feature type="compositionally biased region" description="Polar residues" evidence="1">
    <location>
        <begin position="1"/>
        <end position="15"/>
    </location>
</feature>